<evidence type="ECO:0000313" key="2">
    <source>
        <dbReference type="Proteomes" id="UP000789860"/>
    </source>
</evidence>
<reference evidence="1" key="1">
    <citation type="submission" date="2021-06" db="EMBL/GenBank/DDBJ databases">
        <authorList>
            <person name="Kallberg Y."/>
            <person name="Tangrot J."/>
            <person name="Rosling A."/>
        </authorList>
    </citation>
    <scope>NUCLEOTIDE SEQUENCE</scope>
    <source>
        <strain evidence="1">AU212A</strain>
    </source>
</reference>
<accession>A0ACA9JTQ4</accession>
<name>A0ACA9JTQ4_9GLOM</name>
<comment type="caution">
    <text evidence="1">The sequence shown here is derived from an EMBL/GenBank/DDBJ whole genome shotgun (WGS) entry which is preliminary data.</text>
</comment>
<proteinExistence type="predicted"/>
<keyword evidence="2" id="KW-1185">Reference proteome</keyword>
<evidence type="ECO:0000313" key="1">
    <source>
        <dbReference type="EMBL" id="CAG8434106.1"/>
    </source>
</evidence>
<protein>
    <submittedName>
        <fullName evidence="1">1123_t:CDS:1</fullName>
    </submittedName>
</protein>
<dbReference type="EMBL" id="CAJVPM010000005">
    <property type="protein sequence ID" value="CAG8434106.1"/>
    <property type="molecule type" value="Genomic_DNA"/>
</dbReference>
<gene>
    <name evidence="1" type="ORF">SCALOS_LOCUS24</name>
</gene>
<sequence>MSCSEFTYLDFEECNVFEENSEEETFEISQIALANAQALLNNNDENDDIDWNETIM</sequence>
<dbReference type="Proteomes" id="UP000789860">
    <property type="component" value="Unassembled WGS sequence"/>
</dbReference>
<organism evidence="1 2">
    <name type="scientific">Scutellospora calospora</name>
    <dbReference type="NCBI Taxonomy" id="85575"/>
    <lineage>
        <taxon>Eukaryota</taxon>
        <taxon>Fungi</taxon>
        <taxon>Fungi incertae sedis</taxon>
        <taxon>Mucoromycota</taxon>
        <taxon>Glomeromycotina</taxon>
        <taxon>Glomeromycetes</taxon>
        <taxon>Diversisporales</taxon>
        <taxon>Gigasporaceae</taxon>
        <taxon>Scutellospora</taxon>
    </lineage>
</organism>